<evidence type="ECO:0000313" key="3">
    <source>
        <dbReference type="Proteomes" id="UP000289708"/>
    </source>
</evidence>
<name>A0A4Q0M529_9HYPH</name>
<dbReference type="OrthoDB" id="8457098at2"/>
<keyword evidence="3" id="KW-1185">Reference proteome</keyword>
<dbReference type="EMBL" id="RYFI01000028">
    <property type="protein sequence ID" value="RXF68098.1"/>
    <property type="molecule type" value="Genomic_DNA"/>
</dbReference>
<dbReference type="InterPro" id="IPR035924">
    <property type="entry name" value="FlaG-like_sf"/>
</dbReference>
<evidence type="ECO:0000256" key="1">
    <source>
        <dbReference type="SAM" id="MobiDB-lite"/>
    </source>
</evidence>
<accession>A0A4Q0M529</accession>
<feature type="region of interest" description="Disordered" evidence="1">
    <location>
        <begin position="1"/>
        <end position="60"/>
    </location>
</feature>
<protein>
    <recommendedName>
        <fullName evidence="4">Flagellar protein FlaG</fullName>
    </recommendedName>
</protein>
<dbReference type="RefSeq" id="WP_128779330.1">
    <property type="nucleotide sequence ID" value="NZ_RYFI01000028.1"/>
</dbReference>
<feature type="compositionally biased region" description="Low complexity" evidence="1">
    <location>
        <begin position="1"/>
        <end position="22"/>
    </location>
</feature>
<proteinExistence type="predicted"/>
<dbReference type="Proteomes" id="UP000289708">
    <property type="component" value="Unassembled WGS sequence"/>
</dbReference>
<feature type="compositionally biased region" description="Low complexity" evidence="1">
    <location>
        <begin position="43"/>
        <end position="52"/>
    </location>
</feature>
<sequence length="113" mass="11871">MDAAIAPVTTPTAPVRRTAASAQRVEPSSSAPRTTDRDPPPAAENAAASESRLLAERDVQRDDATGSLVYRLIDMATGDVTAQTPSEARLKLRAYIDGLVARETTGGSFETTA</sequence>
<organism evidence="2 3">
    <name type="scientific">Hansschlegelia zhihuaiae</name>
    <dbReference type="NCBI Taxonomy" id="405005"/>
    <lineage>
        <taxon>Bacteria</taxon>
        <taxon>Pseudomonadati</taxon>
        <taxon>Pseudomonadota</taxon>
        <taxon>Alphaproteobacteria</taxon>
        <taxon>Hyphomicrobiales</taxon>
        <taxon>Methylopilaceae</taxon>
        <taxon>Hansschlegelia</taxon>
    </lineage>
</organism>
<dbReference type="AlphaFoldDB" id="A0A4Q0M529"/>
<dbReference type="SUPFAM" id="SSF160214">
    <property type="entry name" value="FlaG-like"/>
    <property type="match status" value="1"/>
</dbReference>
<evidence type="ECO:0000313" key="2">
    <source>
        <dbReference type="EMBL" id="RXF68098.1"/>
    </source>
</evidence>
<gene>
    <name evidence="2" type="ORF">EK403_20555</name>
</gene>
<reference evidence="2 3" key="1">
    <citation type="submission" date="2018-12" db="EMBL/GenBank/DDBJ databases">
        <title>bacterium Hansschlegelia zhihuaiae S113.</title>
        <authorList>
            <person name="He J."/>
        </authorList>
    </citation>
    <scope>NUCLEOTIDE SEQUENCE [LARGE SCALE GENOMIC DNA]</scope>
    <source>
        <strain evidence="2 3">S 113</strain>
    </source>
</reference>
<comment type="caution">
    <text evidence="2">The sequence shown here is derived from an EMBL/GenBank/DDBJ whole genome shotgun (WGS) entry which is preliminary data.</text>
</comment>
<evidence type="ECO:0008006" key="4">
    <source>
        <dbReference type="Google" id="ProtNLM"/>
    </source>
</evidence>